<proteinExistence type="predicted"/>
<gene>
    <name evidence="1" type="ORF">PSEHALCIP103_03509</name>
</gene>
<comment type="caution">
    <text evidence="1">The sequence shown here is derived from an EMBL/GenBank/DDBJ whole genome shotgun (WGS) entry which is preliminary data.</text>
</comment>
<dbReference type="EMBL" id="CAMAPB010000087">
    <property type="protein sequence ID" value="CAH9066056.1"/>
    <property type="molecule type" value="Genomic_DNA"/>
</dbReference>
<evidence type="ECO:0000313" key="1">
    <source>
        <dbReference type="EMBL" id="CAH9066056.1"/>
    </source>
</evidence>
<accession>A0A9W4W359</accession>
<sequence length="39" mass="4866">MTLYEWFQMWILMVLTIRATRRYDKLKNDLFTAIKEGRI</sequence>
<protein>
    <submittedName>
        <fullName evidence="1">Uncharacterized protein</fullName>
    </submittedName>
</protein>
<dbReference type="AlphaFoldDB" id="A0A9W4W359"/>
<dbReference type="Proteomes" id="UP001152447">
    <property type="component" value="Unassembled WGS sequence"/>
</dbReference>
<organism evidence="1 2">
    <name type="scientific">Pseudoalteromonas haloplanktis</name>
    <name type="common">Alteromonas haloplanktis</name>
    <dbReference type="NCBI Taxonomy" id="228"/>
    <lineage>
        <taxon>Bacteria</taxon>
        <taxon>Pseudomonadati</taxon>
        <taxon>Pseudomonadota</taxon>
        <taxon>Gammaproteobacteria</taxon>
        <taxon>Alteromonadales</taxon>
        <taxon>Pseudoalteromonadaceae</taxon>
        <taxon>Pseudoalteromonas</taxon>
    </lineage>
</organism>
<name>A0A9W4W359_PSEHA</name>
<reference evidence="1" key="1">
    <citation type="submission" date="2022-07" db="EMBL/GenBank/DDBJ databases">
        <authorList>
            <person name="Criscuolo A."/>
        </authorList>
    </citation>
    <scope>NUCLEOTIDE SEQUENCE</scope>
    <source>
        <strain evidence="1">CIP103197</strain>
    </source>
</reference>
<keyword evidence="2" id="KW-1185">Reference proteome</keyword>
<evidence type="ECO:0000313" key="2">
    <source>
        <dbReference type="Proteomes" id="UP001152447"/>
    </source>
</evidence>